<name>A0A165JG92_9BASI</name>
<dbReference type="InterPro" id="IPR029058">
    <property type="entry name" value="AB_hydrolase_fold"/>
</dbReference>
<evidence type="ECO:0000313" key="5">
    <source>
        <dbReference type="EMBL" id="KZT61797.1"/>
    </source>
</evidence>
<dbReference type="EMBL" id="KV423920">
    <property type="protein sequence ID" value="KZT61797.1"/>
    <property type="molecule type" value="Genomic_DNA"/>
</dbReference>
<proteinExistence type="inferred from homology"/>
<dbReference type="STRING" id="1353952.A0A165JG92"/>
<feature type="signal peptide" evidence="3">
    <location>
        <begin position="1"/>
        <end position="17"/>
    </location>
</feature>
<dbReference type="InterPro" id="IPR002018">
    <property type="entry name" value="CarbesteraseB"/>
</dbReference>
<evidence type="ECO:0000256" key="1">
    <source>
        <dbReference type="ARBA" id="ARBA00005964"/>
    </source>
</evidence>
<reference evidence="5 6" key="1">
    <citation type="journal article" date="2016" name="Mol. Biol. Evol.">
        <title>Comparative Genomics of Early-Diverging Mushroom-Forming Fungi Provides Insights into the Origins of Lignocellulose Decay Capabilities.</title>
        <authorList>
            <person name="Nagy L.G."/>
            <person name="Riley R."/>
            <person name="Tritt A."/>
            <person name="Adam C."/>
            <person name="Daum C."/>
            <person name="Floudas D."/>
            <person name="Sun H."/>
            <person name="Yadav J.S."/>
            <person name="Pangilinan J."/>
            <person name="Larsson K.H."/>
            <person name="Matsuura K."/>
            <person name="Barry K."/>
            <person name="Labutti K."/>
            <person name="Kuo R."/>
            <person name="Ohm R.A."/>
            <person name="Bhattacharya S.S."/>
            <person name="Shirouzu T."/>
            <person name="Yoshinaga Y."/>
            <person name="Martin F.M."/>
            <person name="Grigoriev I.V."/>
            <person name="Hibbett D.S."/>
        </authorList>
    </citation>
    <scope>NUCLEOTIDE SEQUENCE [LARGE SCALE GENOMIC DNA]</scope>
    <source>
        <strain evidence="5 6">HHB12733</strain>
    </source>
</reference>
<dbReference type="AlphaFoldDB" id="A0A165JG92"/>
<dbReference type="SUPFAM" id="SSF53474">
    <property type="entry name" value="alpha/beta-Hydrolases"/>
    <property type="match status" value="1"/>
</dbReference>
<dbReference type="PROSITE" id="PS00122">
    <property type="entry name" value="CARBOXYLESTERASE_B_1"/>
    <property type="match status" value="1"/>
</dbReference>
<dbReference type="GO" id="GO:0016787">
    <property type="term" value="F:hydrolase activity"/>
    <property type="evidence" value="ECO:0007669"/>
    <property type="project" value="UniProtKB-KW"/>
</dbReference>
<dbReference type="InParanoid" id="A0A165JG92"/>
<dbReference type="OrthoDB" id="408631at2759"/>
<gene>
    <name evidence="5" type="ORF">CALCODRAFT_427093</name>
</gene>
<protein>
    <recommendedName>
        <fullName evidence="3">Carboxylic ester hydrolase</fullName>
        <ecNumber evidence="3">3.1.1.-</ecNumber>
    </recommendedName>
</protein>
<dbReference type="PANTHER" id="PTHR11559">
    <property type="entry name" value="CARBOXYLESTERASE"/>
    <property type="match status" value="1"/>
</dbReference>
<dbReference type="InterPro" id="IPR050309">
    <property type="entry name" value="Type-B_Carboxylest/Lipase"/>
</dbReference>
<keyword evidence="2 3" id="KW-0378">Hydrolase</keyword>
<dbReference type="FunCoup" id="A0A165JG92">
    <property type="interactions" value="2"/>
</dbReference>
<feature type="domain" description="Carboxylesterase type B" evidence="4">
    <location>
        <begin position="24"/>
        <end position="533"/>
    </location>
</feature>
<evidence type="ECO:0000256" key="2">
    <source>
        <dbReference type="ARBA" id="ARBA00022801"/>
    </source>
</evidence>
<keyword evidence="3" id="KW-0732">Signal</keyword>
<dbReference type="Proteomes" id="UP000076842">
    <property type="component" value="Unassembled WGS sequence"/>
</dbReference>
<dbReference type="PROSITE" id="PS00941">
    <property type="entry name" value="CARBOXYLESTERASE_B_2"/>
    <property type="match status" value="1"/>
</dbReference>
<evidence type="ECO:0000259" key="4">
    <source>
        <dbReference type="Pfam" id="PF00135"/>
    </source>
</evidence>
<evidence type="ECO:0000256" key="3">
    <source>
        <dbReference type="RuleBase" id="RU361235"/>
    </source>
</evidence>
<comment type="similarity">
    <text evidence="1 3">Belongs to the type-B carboxylesterase/lipase family.</text>
</comment>
<dbReference type="EC" id="3.1.1.-" evidence="3"/>
<dbReference type="InterPro" id="IPR019819">
    <property type="entry name" value="Carboxylesterase_B_CS"/>
</dbReference>
<dbReference type="Gene3D" id="3.40.50.1820">
    <property type="entry name" value="alpha/beta hydrolase"/>
    <property type="match status" value="1"/>
</dbReference>
<dbReference type="Pfam" id="PF00135">
    <property type="entry name" value="COesterase"/>
    <property type="match status" value="1"/>
</dbReference>
<feature type="chain" id="PRO_5007748448" description="Carboxylic ester hydrolase" evidence="3">
    <location>
        <begin position="18"/>
        <end position="553"/>
    </location>
</feature>
<keyword evidence="6" id="KW-1185">Reference proteome</keyword>
<accession>A0A165JG92</accession>
<organism evidence="5 6">
    <name type="scientific">Calocera cornea HHB12733</name>
    <dbReference type="NCBI Taxonomy" id="1353952"/>
    <lineage>
        <taxon>Eukaryota</taxon>
        <taxon>Fungi</taxon>
        <taxon>Dikarya</taxon>
        <taxon>Basidiomycota</taxon>
        <taxon>Agaricomycotina</taxon>
        <taxon>Dacrymycetes</taxon>
        <taxon>Dacrymycetales</taxon>
        <taxon>Dacrymycetaceae</taxon>
        <taxon>Calocera</taxon>
    </lineage>
</organism>
<dbReference type="ESTHER" id="9basi-a0a165jg92">
    <property type="family name" value="Fungal_carboxylesterase_lipase"/>
</dbReference>
<evidence type="ECO:0000313" key="6">
    <source>
        <dbReference type="Proteomes" id="UP000076842"/>
    </source>
</evidence>
<sequence>MQIPSVLVLSFATFCLAASVPTGPTVVLDFGSFRGSSNAATDTDSFLGIPFAAPPVGNNRLRPPQPLSVQYGSVIQDATTAPNDCPQQNAPNGITLPAQLANYSSMLSGTPVRGSEDCLYLNVFRPSTATPSSRLAVIYFIFGSGFAIGGASEFDGTSLVSQSVAMNQDLIVVIGNYRLSAWGWLPGQEAQNEGIGNLGLLDQRAALEWVQKYIADFGGDPSKVTIMGESAGAMSVSLQMVMNGGYAGGLFRAAIMESGSVFPFGPMANGQDIFDEITSATGCDTAYDKIACLRTVPFEQFYNAVQNSPNSATAYRGPAAAYLPRVDYNTLVDLPQNLFNEGRFAKVPILIGENEDEGSIWCFTSLNVTTDDEFSEYVHCAYIQSKNVVEHIPVHTQVVQQYPNDPDDGCPYGSGDLYSYTPESKRIASLLGDVIFIAPRRFVSQTYVQNHLPVWSYHFSHVSETPFLGSYHGSEVPYVFGETPDPLSAQMMALWIAFAHSLDPNDYGSFSGASGLPYWPQYGTSGSLMEFGISNNSLMMDIFRVDPVGPSMF</sequence>
<dbReference type="InterPro" id="IPR019826">
    <property type="entry name" value="Carboxylesterase_B_AS"/>
</dbReference>